<evidence type="ECO:0000256" key="1">
    <source>
        <dbReference type="SAM" id="MobiDB-lite"/>
    </source>
</evidence>
<accession>A0A8J5U6J9</accession>
<feature type="compositionally biased region" description="Polar residues" evidence="1">
    <location>
        <begin position="34"/>
        <end position="43"/>
    </location>
</feature>
<evidence type="ECO:0000313" key="3">
    <source>
        <dbReference type="Proteomes" id="UP000694050"/>
    </source>
</evidence>
<evidence type="ECO:0000313" key="2">
    <source>
        <dbReference type="EMBL" id="KAG7410767.1"/>
    </source>
</evidence>
<reference evidence="2" key="1">
    <citation type="submission" date="2021-04" db="EMBL/GenBank/DDBJ databases">
        <title>First draft genome resource for Brassicaceae pathogens Fusarium oxysporum f. sp. raphani and Fusarium oxysporum f. sp. rapae.</title>
        <authorList>
            <person name="Asai S."/>
        </authorList>
    </citation>
    <scope>NUCLEOTIDE SEQUENCE</scope>
    <source>
        <strain evidence="2">Tf1208</strain>
    </source>
</reference>
<dbReference type="EMBL" id="JAELUQ010000007">
    <property type="protein sequence ID" value="KAG7410767.1"/>
    <property type="molecule type" value="Genomic_DNA"/>
</dbReference>
<proteinExistence type="predicted"/>
<organism evidence="2 3">
    <name type="scientific">Fusarium oxysporum f. sp. rapae</name>
    <dbReference type="NCBI Taxonomy" id="485398"/>
    <lineage>
        <taxon>Eukaryota</taxon>
        <taxon>Fungi</taxon>
        <taxon>Dikarya</taxon>
        <taxon>Ascomycota</taxon>
        <taxon>Pezizomycotina</taxon>
        <taxon>Sordariomycetes</taxon>
        <taxon>Hypocreomycetidae</taxon>
        <taxon>Hypocreales</taxon>
        <taxon>Nectriaceae</taxon>
        <taxon>Fusarium</taxon>
        <taxon>Fusarium oxysporum species complex</taxon>
    </lineage>
</organism>
<comment type="caution">
    <text evidence="2">The sequence shown here is derived from an EMBL/GenBank/DDBJ whole genome shotgun (WGS) entry which is preliminary data.</text>
</comment>
<sequence length="65" mass="7087">MGPLACFRMSVRRASEKVFNPQPNQLDNARRKLSTVTTSTVIPQANPGPTADIEAQTPLSGFGEW</sequence>
<name>A0A8J5U6J9_FUSOX</name>
<dbReference type="AlphaFoldDB" id="A0A8J5U6J9"/>
<protein>
    <submittedName>
        <fullName evidence="2">Uncharacterized protein</fullName>
    </submittedName>
</protein>
<dbReference type="Proteomes" id="UP000694050">
    <property type="component" value="Unassembled WGS sequence"/>
</dbReference>
<feature type="region of interest" description="Disordered" evidence="1">
    <location>
        <begin position="33"/>
        <end position="65"/>
    </location>
</feature>
<gene>
    <name evidence="2" type="ORF">Forpe1208_v009848</name>
</gene>